<dbReference type="PANTHER" id="PTHR47691:SF3">
    <property type="entry name" value="HTH-TYPE TRANSCRIPTIONAL REGULATOR RV0890C-RELATED"/>
    <property type="match status" value="1"/>
</dbReference>
<dbReference type="InterPro" id="IPR027417">
    <property type="entry name" value="P-loop_NTPase"/>
</dbReference>
<dbReference type="EMBL" id="PEOG01000141">
    <property type="protein sequence ID" value="PIM50470.1"/>
    <property type="molecule type" value="Genomic_DNA"/>
</dbReference>
<keyword evidence="5" id="KW-1185">Reference proteome</keyword>
<dbReference type="SUPFAM" id="SSF52540">
    <property type="entry name" value="P-loop containing nucleoside triphosphate hydrolases"/>
    <property type="match status" value="1"/>
</dbReference>
<name>A0A2G9C221_9BURK</name>
<sequence>MAATAAPSRPKGTGADGTLVGGVLAAAPREFLLGDWRVEVRTRRLSRGDETVVLEPRPMAVLVALCRQPGEVVPAEALLQDCWPDATTLGDNPVHKVVAGLRRALGDSAATPRYLETIRKQGYRVVAPIGVLSAQGPRSHAGGWRGQSPFRGLEPFDAAHASVFFGRDDAVAALHARLTRQWRLGHPLVVLLGPSGSGKTSLVQAGLMPALARPAVDDDRGDRALRVCAAASVDLGALGGLDAWAGVAGAMLDWECQGVPLLSGYSIDTLAAALRDAPDEVLRQLAIGLDATRALRGGAQAPPLLVLDRLEAVLQEDEVHTAAWFDALERLVRSTRLVVLAVCRNDFYAALARRPLLMRGKESGAHLDLAPPGARAIAQMIRLPARAAGLSYGADESGLNRLDDRLCADAMQAPDALPLLQYTLQQLYLHRAPGEVLAWSAYEDLGGLEGAIGRRAEALLRELPADQQEALPRLLPRLVSLAGEEASPTGRWVAAAELSDAPERALVAAFVEARLLVADHAGGVNGYRVAHEALLRRWPRVTAWVAQHRVALSARDELRPWVARWREAGRASALLL</sequence>
<dbReference type="InterPro" id="IPR001867">
    <property type="entry name" value="OmpR/PhoB-type_DNA-bd"/>
</dbReference>
<feature type="DNA-binding region" description="OmpR/PhoB-type" evidence="2">
    <location>
        <begin position="28"/>
        <end position="127"/>
    </location>
</feature>
<dbReference type="InterPro" id="IPR016032">
    <property type="entry name" value="Sig_transdc_resp-reg_C-effctor"/>
</dbReference>
<feature type="domain" description="OmpR/PhoB-type" evidence="3">
    <location>
        <begin position="28"/>
        <end position="127"/>
    </location>
</feature>
<dbReference type="SUPFAM" id="SSF46894">
    <property type="entry name" value="C-terminal effector domain of the bipartite response regulators"/>
    <property type="match status" value="1"/>
</dbReference>
<dbReference type="AlphaFoldDB" id="A0A2G9C221"/>
<dbReference type="PANTHER" id="PTHR47691">
    <property type="entry name" value="REGULATOR-RELATED"/>
    <property type="match status" value="1"/>
</dbReference>
<evidence type="ECO:0000256" key="1">
    <source>
        <dbReference type="ARBA" id="ARBA00023125"/>
    </source>
</evidence>
<dbReference type="Gene3D" id="3.40.50.300">
    <property type="entry name" value="P-loop containing nucleotide triphosphate hydrolases"/>
    <property type="match status" value="1"/>
</dbReference>
<keyword evidence="1 2" id="KW-0238">DNA-binding</keyword>
<dbReference type="Proteomes" id="UP000231501">
    <property type="component" value="Unassembled WGS sequence"/>
</dbReference>
<evidence type="ECO:0000313" key="5">
    <source>
        <dbReference type="Proteomes" id="UP000231501"/>
    </source>
</evidence>
<comment type="caution">
    <text evidence="4">The sequence shown here is derived from an EMBL/GenBank/DDBJ whole genome shotgun (WGS) entry which is preliminary data.</text>
</comment>
<dbReference type="Pfam" id="PF00486">
    <property type="entry name" value="Trans_reg_C"/>
    <property type="match status" value="1"/>
</dbReference>
<dbReference type="PROSITE" id="PS51755">
    <property type="entry name" value="OMPR_PHOB"/>
    <property type="match status" value="1"/>
</dbReference>
<dbReference type="Gene3D" id="1.10.10.10">
    <property type="entry name" value="Winged helix-like DNA-binding domain superfamily/Winged helix DNA-binding domain"/>
    <property type="match status" value="1"/>
</dbReference>
<organism evidence="4 5">
    <name type="scientific">Roseateles chitinivorans</name>
    <dbReference type="NCBI Taxonomy" id="2917965"/>
    <lineage>
        <taxon>Bacteria</taxon>
        <taxon>Pseudomonadati</taxon>
        <taxon>Pseudomonadota</taxon>
        <taxon>Betaproteobacteria</taxon>
        <taxon>Burkholderiales</taxon>
        <taxon>Sphaerotilaceae</taxon>
        <taxon>Roseateles</taxon>
    </lineage>
</organism>
<evidence type="ECO:0000256" key="2">
    <source>
        <dbReference type="PROSITE-ProRule" id="PRU01091"/>
    </source>
</evidence>
<proteinExistence type="predicted"/>
<dbReference type="GO" id="GO:0003677">
    <property type="term" value="F:DNA binding"/>
    <property type="evidence" value="ECO:0007669"/>
    <property type="project" value="UniProtKB-UniRule"/>
</dbReference>
<dbReference type="SMART" id="SM00862">
    <property type="entry name" value="Trans_reg_C"/>
    <property type="match status" value="1"/>
</dbReference>
<gene>
    <name evidence="4" type="ORF">CS062_24830</name>
</gene>
<dbReference type="InterPro" id="IPR036388">
    <property type="entry name" value="WH-like_DNA-bd_sf"/>
</dbReference>
<dbReference type="GO" id="GO:0006355">
    <property type="term" value="P:regulation of DNA-templated transcription"/>
    <property type="evidence" value="ECO:0007669"/>
    <property type="project" value="InterPro"/>
</dbReference>
<dbReference type="CDD" id="cd00383">
    <property type="entry name" value="trans_reg_C"/>
    <property type="match status" value="1"/>
</dbReference>
<dbReference type="GO" id="GO:0000160">
    <property type="term" value="P:phosphorelay signal transduction system"/>
    <property type="evidence" value="ECO:0007669"/>
    <property type="project" value="InterPro"/>
</dbReference>
<dbReference type="InterPro" id="IPR049052">
    <property type="entry name" value="nSTAND1"/>
</dbReference>
<protein>
    <submittedName>
        <fullName evidence="4">Transcriptional regulator</fullName>
    </submittedName>
</protein>
<accession>A0A2G9C221</accession>
<evidence type="ECO:0000259" key="3">
    <source>
        <dbReference type="PROSITE" id="PS51755"/>
    </source>
</evidence>
<reference evidence="4 5" key="1">
    <citation type="submission" date="2017-11" db="EMBL/GenBank/DDBJ databases">
        <title>Draft genome sequence of Mitsuaria sp. HWN-4.</title>
        <authorList>
            <person name="Gundlapally S.R."/>
        </authorList>
    </citation>
    <scope>NUCLEOTIDE SEQUENCE [LARGE SCALE GENOMIC DNA]</scope>
    <source>
        <strain evidence="4 5">HWN-4</strain>
    </source>
</reference>
<evidence type="ECO:0000313" key="4">
    <source>
        <dbReference type="EMBL" id="PIM50470.1"/>
    </source>
</evidence>
<feature type="non-terminal residue" evidence="4">
    <location>
        <position position="576"/>
    </location>
</feature>
<dbReference type="Pfam" id="PF20703">
    <property type="entry name" value="nSTAND1"/>
    <property type="match status" value="1"/>
</dbReference>